<accession>A0AAE0IUE7</accession>
<sequence length="156" mass="17140">MYFLCFLGLRFAQKFSPVGQPGEAVTTSLAHITLACWISVRVLFPKDQYWLSASGEQAKLMPWFEGYYIYLVGVVVVGPASAVLAVLLVILLTRFPTGSRAFCCVGKLPSTPPPQTQRNADSGLPMDLLLSLCDGSVCISTYVHTRSGWRRRSTTC</sequence>
<keyword evidence="1" id="KW-0812">Transmembrane</keyword>
<keyword evidence="1" id="KW-0472">Membrane</keyword>
<keyword evidence="1" id="KW-1133">Transmembrane helix</keyword>
<evidence type="ECO:0000256" key="1">
    <source>
        <dbReference type="SAM" id="Phobius"/>
    </source>
</evidence>
<keyword evidence="3" id="KW-1185">Reference proteome</keyword>
<evidence type="ECO:0000313" key="2">
    <source>
        <dbReference type="EMBL" id="KAK3331135.1"/>
    </source>
</evidence>
<reference evidence="2" key="2">
    <citation type="submission" date="2023-06" db="EMBL/GenBank/DDBJ databases">
        <authorList>
            <consortium name="Lawrence Berkeley National Laboratory"/>
            <person name="Haridas S."/>
            <person name="Hensen N."/>
            <person name="Bonometti L."/>
            <person name="Westerberg I."/>
            <person name="Brannstrom I.O."/>
            <person name="Guillou S."/>
            <person name="Cros-Aarteil S."/>
            <person name="Calhoun S."/>
            <person name="Kuo A."/>
            <person name="Mondo S."/>
            <person name="Pangilinan J."/>
            <person name="Riley R."/>
            <person name="Labutti K."/>
            <person name="Andreopoulos B."/>
            <person name="Lipzen A."/>
            <person name="Chen C."/>
            <person name="Yanf M."/>
            <person name="Daum C."/>
            <person name="Ng V."/>
            <person name="Clum A."/>
            <person name="Steindorff A."/>
            <person name="Ohm R."/>
            <person name="Martin F."/>
            <person name="Silar P."/>
            <person name="Natvig D."/>
            <person name="Lalanne C."/>
            <person name="Gautier V."/>
            <person name="Ament-Velasquez S.L."/>
            <person name="Kruys A."/>
            <person name="Hutchinson M.I."/>
            <person name="Powell A.J."/>
            <person name="Barry K."/>
            <person name="Miller A.N."/>
            <person name="Grigoriev I.V."/>
            <person name="Debuchy R."/>
            <person name="Gladieux P."/>
            <person name="Thoren M.H."/>
            <person name="Johannesson H."/>
        </authorList>
    </citation>
    <scope>NUCLEOTIDE SEQUENCE</scope>
    <source>
        <strain evidence="2">CBS 118394</strain>
    </source>
</reference>
<name>A0AAE0IUE7_9PEZI</name>
<gene>
    <name evidence="2" type="ORF">B0H66DRAFT_545930</name>
</gene>
<feature type="transmembrane region" description="Helical" evidence="1">
    <location>
        <begin position="67"/>
        <end position="92"/>
    </location>
</feature>
<dbReference type="Proteomes" id="UP001283341">
    <property type="component" value="Unassembled WGS sequence"/>
</dbReference>
<evidence type="ECO:0000313" key="3">
    <source>
        <dbReference type="Proteomes" id="UP001283341"/>
    </source>
</evidence>
<dbReference type="AlphaFoldDB" id="A0AAE0IUE7"/>
<protein>
    <submittedName>
        <fullName evidence="2">Uncharacterized protein</fullName>
    </submittedName>
</protein>
<organism evidence="2 3">
    <name type="scientific">Apodospora peruviana</name>
    <dbReference type="NCBI Taxonomy" id="516989"/>
    <lineage>
        <taxon>Eukaryota</taxon>
        <taxon>Fungi</taxon>
        <taxon>Dikarya</taxon>
        <taxon>Ascomycota</taxon>
        <taxon>Pezizomycotina</taxon>
        <taxon>Sordariomycetes</taxon>
        <taxon>Sordariomycetidae</taxon>
        <taxon>Sordariales</taxon>
        <taxon>Lasiosphaeriaceae</taxon>
        <taxon>Apodospora</taxon>
    </lineage>
</organism>
<dbReference type="EMBL" id="JAUEDM010000001">
    <property type="protein sequence ID" value="KAK3331135.1"/>
    <property type="molecule type" value="Genomic_DNA"/>
</dbReference>
<proteinExistence type="predicted"/>
<comment type="caution">
    <text evidence="2">The sequence shown here is derived from an EMBL/GenBank/DDBJ whole genome shotgun (WGS) entry which is preliminary data.</text>
</comment>
<reference evidence="2" key="1">
    <citation type="journal article" date="2023" name="Mol. Phylogenet. Evol.">
        <title>Genome-scale phylogeny and comparative genomics of the fungal order Sordariales.</title>
        <authorList>
            <person name="Hensen N."/>
            <person name="Bonometti L."/>
            <person name="Westerberg I."/>
            <person name="Brannstrom I.O."/>
            <person name="Guillou S."/>
            <person name="Cros-Aarteil S."/>
            <person name="Calhoun S."/>
            <person name="Haridas S."/>
            <person name="Kuo A."/>
            <person name="Mondo S."/>
            <person name="Pangilinan J."/>
            <person name="Riley R."/>
            <person name="LaButti K."/>
            <person name="Andreopoulos B."/>
            <person name="Lipzen A."/>
            <person name="Chen C."/>
            <person name="Yan M."/>
            <person name="Daum C."/>
            <person name="Ng V."/>
            <person name="Clum A."/>
            <person name="Steindorff A."/>
            <person name="Ohm R.A."/>
            <person name="Martin F."/>
            <person name="Silar P."/>
            <person name="Natvig D.O."/>
            <person name="Lalanne C."/>
            <person name="Gautier V."/>
            <person name="Ament-Velasquez S.L."/>
            <person name="Kruys A."/>
            <person name="Hutchinson M.I."/>
            <person name="Powell A.J."/>
            <person name="Barry K."/>
            <person name="Miller A.N."/>
            <person name="Grigoriev I.V."/>
            <person name="Debuchy R."/>
            <person name="Gladieux P."/>
            <person name="Hiltunen Thoren M."/>
            <person name="Johannesson H."/>
        </authorList>
    </citation>
    <scope>NUCLEOTIDE SEQUENCE</scope>
    <source>
        <strain evidence="2">CBS 118394</strain>
    </source>
</reference>